<dbReference type="AlphaFoldDB" id="A0AAE0WFU6"/>
<keyword evidence="3" id="KW-1185">Reference proteome</keyword>
<reference evidence="2" key="1">
    <citation type="submission" date="2023-07" db="EMBL/GenBank/DDBJ databases">
        <title>Black Yeasts Isolated from many extreme environments.</title>
        <authorList>
            <person name="Coleine C."/>
            <person name="Stajich J.E."/>
            <person name="Selbmann L."/>
        </authorList>
    </citation>
    <scope>NUCLEOTIDE SEQUENCE</scope>
    <source>
        <strain evidence="2">CCFEE 5485</strain>
    </source>
</reference>
<feature type="compositionally biased region" description="Basic and acidic residues" evidence="1">
    <location>
        <begin position="1"/>
        <end position="10"/>
    </location>
</feature>
<feature type="region of interest" description="Disordered" evidence="1">
    <location>
        <begin position="1"/>
        <end position="35"/>
    </location>
</feature>
<name>A0AAE0WFU6_9PEZI</name>
<dbReference type="EMBL" id="JAUTXT010000037">
    <property type="protein sequence ID" value="KAK3671983.1"/>
    <property type="molecule type" value="Genomic_DNA"/>
</dbReference>
<evidence type="ECO:0000313" key="3">
    <source>
        <dbReference type="Proteomes" id="UP001274830"/>
    </source>
</evidence>
<comment type="caution">
    <text evidence="2">The sequence shown here is derived from an EMBL/GenBank/DDBJ whole genome shotgun (WGS) entry which is preliminary data.</text>
</comment>
<evidence type="ECO:0000313" key="2">
    <source>
        <dbReference type="EMBL" id="KAK3671983.1"/>
    </source>
</evidence>
<proteinExistence type="predicted"/>
<feature type="compositionally biased region" description="Gly residues" evidence="1">
    <location>
        <begin position="291"/>
        <end position="303"/>
    </location>
</feature>
<feature type="region of interest" description="Disordered" evidence="1">
    <location>
        <begin position="70"/>
        <end position="103"/>
    </location>
</feature>
<feature type="region of interest" description="Disordered" evidence="1">
    <location>
        <begin position="270"/>
        <end position="329"/>
    </location>
</feature>
<gene>
    <name evidence="2" type="ORF">LTR78_008158</name>
</gene>
<accession>A0AAE0WFU6</accession>
<organism evidence="2 3">
    <name type="scientific">Recurvomyces mirabilis</name>
    <dbReference type="NCBI Taxonomy" id="574656"/>
    <lineage>
        <taxon>Eukaryota</taxon>
        <taxon>Fungi</taxon>
        <taxon>Dikarya</taxon>
        <taxon>Ascomycota</taxon>
        <taxon>Pezizomycotina</taxon>
        <taxon>Dothideomycetes</taxon>
        <taxon>Dothideomycetidae</taxon>
        <taxon>Mycosphaerellales</taxon>
        <taxon>Teratosphaeriaceae</taxon>
        <taxon>Recurvomyces</taxon>
    </lineage>
</organism>
<sequence>MRMPEWDEKTVFIGKKTTSTANKPTPSTQPKPSKPALVDVHIGENFVAAVPKKLLTRFSAVANDGYFPKTPEATRVNGGPAGRPGNTDDFPGTAKLTDARNGSSNPSISFSLVGVSIQPSRTAMQSCIDWMDKNGAVTGDEILDSLFVEDPDNTPLTVLMDLYAAATCMALRPIGHHLRNEVLDRVHETIPEAAMMQHVHERFRPSTYVHEQMVKVYLNCVEQESPTEREFKAIDDLVTSDDTLAAASEQGKNRREGYWAGVERKRRALEREERDAAARQARSDWGPSSGSSGGRGRSGGSGQAVGRSQAANASPGNGRGIRGRHVPGA</sequence>
<evidence type="ECO:0000256" key="1">
    <source>
        <dbReference type="SAM" id="MobiDB-lite"/>
    </source>
</evidence>
<dbReference type="Proteomes" id="UP001274830">
    <property type="component" value="Unassembled WGS sequence"/>
</dbReference>
<protein>
    <submittedName>
        <fullName evidence="2">Uncharacterized protein</fullName>
    </submittedName>
</protein>
<feature type="compositionally biased region" description="Low complexity" evidence="1">
    <location>
        <begin position="278"/>
        <end position="290"/>
    </location>
</feature>